<feature type="region of interest" description="Disordered" evidence="5">
    <location>
        <begin position="172"/>
        <end position="215"/>
    </location>
</feature>
<protein>
    <submittedName>
        <fullName evidence="7">Signal peptidase, endoplasmic reticulum-type</fullName>
    </submittedName>
</protein>
<evidence type="ECO:0000256" key="4">
    <source>
        <dbReference type="ARBA" id="ARBA00023136"/>
    </source>
</evidence>
<name>A0A238XJ90_HALEZ</name>
<feature type="compositionally biased region" description="Low complexity" evidence="5">
    <location>
        <begin position="202"/>
        <end position="215"/>
    </location>
</feature>
<evidence type="ECO:0000256" key="5">
    <source>
        <dbReference type="SAM" id="MobiDB-lite"/>
    </source>
</evidence>
<dbReference type="PANTHER" id="PTHR10806">
    <property type="entry name" value="SIGNAL PEPTIDASE COMPLEX CATALYTIC SUBUNIT SEC11"/>
    <property type="match status" value="1"/>
</dbReference>
<keyword evidence="2 6" id="KW-0812">Transmembrane</keyword>
<dbReference type="InterPro" id="IPR001733">
    <property type="entry name" value="Peptidase_S26B"/>
</dbReference>
<feature type="region of interest" description="Disordered" evidence="5">
    <location>
        <begin position="289"/>
        <end position="371"/>
    </location>
</feature>
<dbReference type="NCBIfam" id="TIGR02228">
    <property type="entry name" value="sigpep_I_arch"/>
    <property type="match status" value="1"/>
</dbReference>
<dbReference type="Proteomes" id="UP000198297">
    <property type="component" value="Unassembled WGS sequence"/>
</dbReference>
<evidence type="ECO:0000256" key="1">
    <source>
        <dbReference type="ARBA" id="ARBA00004370"/>
    </source>
</evidence>
<feature type="transmembrane region" description="Helical" evidence="6">
    <location>
        <begin position="265"/>
        <end position="284"/>
    </location>
</feature>
<dbReference type="PANTHER" id="PTHR10806:SF6">
    <property type="entry name" value="SIGNAL PEPTIDASE COMPLEX CATALYTIC SUBUNIT SEC11"/>
    <property type="match status" value="1"/>
</dbReference>
<dbReference type="RefSeq" id="WP_089308690.1">
    <property type="nucleotide sequence ID" value="NZ_FZNK01000005.1"/>
</dbReference>
<evidence type="ECO:0000256" key="3">
    <source>
        <dbReference type="ARBA" id="ARBA00022989"/>
    </source>
</evidence>
<feature type="transmembrane region" description="Helical" evidence="6">
    <location>
        <begin position="238"/>
        <end position="258"/>
    </location>
</feature>
<accession>A0A238XJ90</accession>
<feature type="compositionally biased region" description="Low complexity" evidence="5">
    <location>
        <begin position="331"/>
        <end position="353"/>
    </location>
</feature>
<dbReference type="InterPro" id="IPR036286">
    <property type="entry name" value="LexA/Signal_pep-like_sf"/>
</dbReference>
<dbReference type="InterPro" id="IPR019533">
    <property type="entry name" value="Peptidase_S26"/>
</dbReference>
<evidence type="ECO:0000256" key="2">
    <source>
        <dbReference type="ARBA" id="ARBA00022692"/>
    </source>
</evidence>
<keyword evidence="4 6" id="KW-0472">Membrane</keyword>
<sequence length="371" mass="36697">MTKLLTSPRTKRAANVLGIVLLIALVAPFAVYAAPEVVGADESFVVLTASMTPAIAPGDVVIVAERDPTAIAEGDVITFVRGTSDVPVTHRVIDVVDEAGTLAFETMGDANEGPDPGLVPAGSLVGAVTLTIPYIGYVIQFAGTRVGFVALVLFPFGLLAATEIWSIVRGRDGSESQPSMTVDPVDPVDEPVDGDGATAGLDPVVGPDPAAGPGPAAEIVTAQATEEASGSGGVSVDAVGGAAAVLAAFAPYAVYVAFELRTAVAISVAIGVSTLLLGALAVWVPASGVLDRSGGTPDPAVETDASGPTTDAMRNGDSPESDGGASEPNDTVDSAAVAAGAETTAAEDGAEPASTPGSTPVSRPEAAGEGD</sequence>
<dbReference type="SUPFAM" id="SSF51306">
    <property type="entry name" value="LexA/Signal peptidase"/>
    <property type="match status" value="1"/>
</dbReference>
<dbReference type="GO" id="GO:0004252">
    <property type="term" value="F:serine-type endopeptidase activity"/>
    <property type="evidence" value="ECO:0007669"/>
    <property type="project" value="InterPro"/>
</dbReference>
<dbReference type="GO" id="GO:0006465">
    <property type="term" value="P:signal peptide processing"/>
    <property type="evidence" value="ECO:0007669"/>
    <property type="project" value="InterPro"/>
</dbReference>
<feature type="transmembrane region" description="Helical" evidence="6">
    <location>
        <begin position="117"/>
        <end position="139"/>
    </location>
</feature>
<proteinExistence type="predicted"/>
<gene>
    <name evidence="7" type="ORF">SAMN06266787_105107</name>
</gene>
<evidence type="ECO:0000256" key="6">
    <source>
        <dbReference type="SAM" id="Phobius"/>
    </source>
</evidence>
<dbReference type="EMBL" id="FZNK01000005">
    <property type="protein sequence ID" value="SNR58997.1"/>
    <property type="molecule type" value="Genomic_DNA"/>
</dbReference>
<keyword evidence="3 6" id="KW-1133">Transmembrane helix</keyword>
<dbReference type="GO" id="GO:0016020">
    <property type="term" value="C:membrane"/>
    <property type="evidence" value="ECO:0007669"/>
    <property type="project" value="UniProtKB-SubCell"/>
</dbReference>
<comment type="subcellular location">
    <subcellularLocation>
        <location evidence="1">Membrane</location>
    </subcellularLocation>
</comment>
<reference evidence="8" key="1">
    <citation type="submission" date="2017-06" db="EMBL/GenBank/DDBJ databases">
        <authorList>
            <person name="Varghese N."/>
            <person name="Submissions S."/>
        </authorList>
    </citation>
    <scope>NUCLEOTIDE SEQUENCE [LARGE SCALE GENOMIC DNA]</scope>
    <source>
        <strain evidence="8">DSM 19316</strain>
    </source>
</reference>
<feature type="transmembrane region" description="Helical" evidence="6">
    <location>
        <begin position="146"/>
        <end position="168"/>
    </location>
</feature>
<organism evidence="7 8">
    <name type="scientific">Halorubrum ezzemoulense</name>
    <name type="common">Halorubrum chaoviator</name>
    <dbReference type="NCBI Taxonomy" id="337243"/>
    <lineage>
        <taxon>Archaea</taxon>
        <taxon>Methanobacteriati</taxon>
        <taxon>Methanobacteriota</taxon>
        <taxon>Stenosarchaea group</taxon>
        <taxon>Halobacteria</taxon>
        <taxon>Halobacteriales</taxon>
        <taxon>Haloferacaceae</taxon>
        <taxon>Halorubrum</taxon>
    </lineage>
</organism>
<dbReference type="CDD" id="cd06530">
    <property type="entry name" value="S26_SPase_I"/>
    <property type="match status" value="1"/>
</dbReference>
<evidence type="ECO:0000313" key="7">
    <source>
        <dbReference type="EMBL" id="SNR58997.1"/>
    </source>
</evidence>
<evidence type="ECO:0000313" key="8">
    <source>
        <dbReference type="Proteomes" id="UP000198297"/>
    </source>
</evidence>
<dbReference type="AlphaFoldDB" id="A0A238XJ90"/>